<comment type="function">
    <text evidence="6">Acts both as a biotin--[acetyl-CoA-carboxylase] ligase and a biotin-operon repressor. In the presence of ATP, BirA activates biotin to form the BirA-biotinyl-5'-adenylate (BirA-bio-5'-AMP or holoBirA) complex. HoloBirA can either transfer the biotinyl moiety to the biotin carboxyl carrier protein (BCCP) subunit of acetyl-CoA carboxylase, or bind to the biotin operator site and inhibit transcription of the operon.</text>
</comment>
<dbReference type="InterPro" id="IPR030855">
    <property type="entry name" value="Bifunct_BirA"/>
</dbReference>
<proteinExistence type="inferred from homology"/>
<evidence type="ECO:0000313" key="8">
    <source>
        <dbReference type="EMBL" id="GHD39254.1"/>
    </source>
</evidence>
<dbReference type="NCBIfam" id="NF008847">
    <property type="entry name" value="PRK11886.1-2"/>
    <property type="match status" value="1"/>
</dbReference>
<comment type="caution">
    <text evidence="8">The sequence shown here is derived from an EMBL/GenBank/DDBJ whole genome shotgun (WGS) entry which is preliminary data.</text>
</comment>
<dbReference type="EC" id="6.3.4.15" evidence="6"/>
<dbReference type="PROSITE" id="PS51733">
    <property type="entry name" value="BPL_LPL_CATALYTIC"/>
    <property type="match status" value="1"/>
</dbReference>
<keyword evidence="6" id="KW-0804">Transcription</keyword>
<keyword evidence="9" id="KW-1185">Reference proteome</keyword>
<dbReference type="InterPro" id="IPR004143">
    <property type="entry name" value="BPL_LPL_catalytic"/>
</dbReference>
<evidence type="ECO:0000256" key="6">
    <source>
        <dbReference type="HAMAP-Rule" id="MF_00978"/>
    </source>
</evidence>
<feature type="binding site" evidence="6">
    <location>
        <begin position="119"/>
        <end position="121"/>
    </location>
    <ligand>
        <name>biotin</name>
        <dbReference type="ChEBI" id="CHEBI:57586"/>
    </ligand>
</feature>
<dbReference type="InterPro" id="IPR045864">
    <property type="entry name" value="aa-tRNA-synth_II/BPL/LPL"/>
</dbReference>
<dbReference type="PANTHER" id="PTHR12835:SF5">
    <property type="entry name" value="BIOTIN--PROTEIN LIGASE"/>
    <property type="match status" value="1"/>
</dbReference>
<evidence type="ECO:0000259" key="7">
    <source>
        <dbReference type="PROSITE" id="PS51733"/>
    </source>
</evidence>
<feature type="binding site" evidence="6">
    <location>
        <position position="115"/>
    </location>
    <ligand>
        <name>biotin</name>
        <dbReference type="ChEBI" id="CHEBI:57586"/>
    </ligand>
</feature>
<dbReference type="RefSeq" id="WP_189478709.1">
    <property type="nucleotide sequence ID" value="NZ_BMYM01000005.1"/>
</dbReference>
<feature type="binding site" evidence="6">
    <location>
        <begin position="91"/>
        <end position="93"/>
    </location>
    <ligand>
        <name>biotin</name>
        <dbReference type="ChEBI" id="CHEBI:57586"/>
    </ligand>
</feature>
<dbReference type="AlphaFoldDB" id="A0A919CN03"/>
<evidence type="ECO:0000313" key="9">
    <source>
        <dbReference type="Proteomes" id="UP000644693"/>
    </source>
</evidence>
<dbReference type="NCBIfam" id="TIGR00121">
    <property type="entry name" value="birA_ligase"/>
    <property type="match status" value="1"/>
</dbReference>
<dbReference type="SUPFAM" id="SSF50037">
    <property type="entry name" value="C-terminal domain of transcriptional repressors"/>
    <property type="match status" value="1"/>
</dbReference>
<dbReference type="GO" id="GO:0005737">
    <property type="term" value="C:cytoplasm"/>
    <property type="evidence" value="ECO:0007669"/>
    <property type="project" value="TreeGrafter"/>
</dbReference>
<accession>A0A919CN03</accession>
<gene>
    <name evidence="6 8" type="primary">birA</name>
    <name evidence="8" type="ORF">GCM10007053_30510</name>
</gene>
<reference evidence="8" key="2">
    <citation type="submission" date="2020-09" db="EMBL/GenBank/DDBJ databases">
        <authorList>
            <person name="Sun Q."/>
            <person name="Kim S."/>
        </authorList>
    </citation>
    <scope>NUCLEOTIDE SEQUENCE</scope>
    <source>
        <strain evidence="8">KCTC 23430</strain>
    </source>
</reference>
<dbReference type="GO" id="GO:0003677">
    <property type="term" value="F:DNA binding"/>
    <property type="evidence" value="ECO:0007669"/>
    <property type="project" value="UniProtKB-UniRule"/>
</dbReference>
<dbReference type="Gene3D" id="1.10.10.10">
    <property type="entry name" value="Winged helix-like DNA-binding domain superfamily/Winged helix DNA-binding domain"/>
    <property type="match status" value="1"/>
</dbReference>
<comment type="catalytic activity">
    <reaction evidence="5 6">
        <text>biotin + L-lysyl-[protein] + ATP = N(6)-biotinyl-L-lysyl-[protein] + AMP + diphosphate + H(+)</text>
        <dbReference type="Rhea" id="RHEA:11756"/>
        <dbReference type="Rhea" id="RHEA-COMP:9752"/>
        <dbReference type="Rhea" id="RHEA-COMP:10505"/>
        <dbReference type="ChEBI" id="CHEBI:15378"/>
        <dbReference type="ChEBI" id="CHEBI:29969"/>
        <dbReference type="ChEBI" id="CHEBI:30616"/>
        <dbReference type="ChEBI" id="CHEBI:33019"/>
        <dbReference type="ChEBI" id="CHEBI:57586"/>
        <dbReference type="ChEBI" id="CHEBI:83144"/>
        <dbReference type="ChEBI" id="CHEBI:456215"/>
        <dbReference type="EC" id="6.3.4.15"/>
    </reaction>
</comment>
<dbReference type="GO" id="GO:0004077">
    <property type="term" value="F:biotin--[biotin carboxyl-carrier protein] ligase activity"/>
    <property type="evidence" value="ECO:0007669"/>
    <property type="project" value="UniProtKB-UniRule"/>
</dbReference>
<dbReference type="SUPFAM" id="SSF55681">
    <property type="entry name" value="Class II aaRS and biotin synthetases"/>
    <property type="match status" value="1"/>
</dbReference>
<evidence type="ECO:0000256" key="5">
    <source>
        <dbReference type="ARBA" id="ARBA00047846"/>
    </source>
</evidence>
<dbReference type="Proteomes" id="UP000644693">
    <property type="component" value="Unassembled WGS sequence"/>
</dbReference>
<dbReference type="GO" id="GO:0005524">
    <property type="term" value="F:ATP binding"/>
    <property type="evidence" value="ECO:0007669"/>
    <property type="project" value="UniProtKB-UniRule"/>
</dbReference>
<dbReference type="CDD" id="cd16442">
    <property type="entry name" value="BPL"/>
    <property type="match status" value="1"/>
</dbReference>
<dbReference type="InterPro" id="IPR008988">
    <property type="entry name" value="Transcriptional_repressor_C"/>
</dbReference>
<evidence type="ECO:0000256" key="4">
    <source>
        <dbReference type="ARBA" id="ARBA00023267"/>
    </source>
</evidence>
<dbReference type="InterPro" id="IPR036388">
    <property type="entry name" value="WH-like_DNA-bd_sf"/>
</dbReference>
<evidence type="ECO:0000256" key="2">
    <source>
        <dbReference type="ARBA" id="ARBA00022741"/>
    </source>
</evidence>
<dbReference type="NCBIfam" id="NF008848">
    <property type="entry name" value="PRK11886.1-3"/>
    <property type="match status" value="1"/>
</dbReference>
<keyword evidence="6" id="KW-0805">Transcription regulation</keyword>
<feature type="binding site" evidence="6">
    <location>
        <position position="186"/>
    </location>
    <ligand>
        <name>biotin</name>
        <dbReference type="ChEBI" id="CHEBI:57586"/>
    </ligand>
</feature>
<keyword evidence="2 6" id="KW-0547">Nucleotide-binding</keyword>
<dbReference type="SUPFAM" id="SSF46785">
    <property type="entry name" value="Winged helix' DNA-binding domain"/>
    <property type="match status" value="1"/>
</dbReference>
<dbReference type="Pfam" id="PF02237">
    <property type="entry name" value="BPL_C"/>
    <property type="match status" value="1"/>
</dbReference>
<feature type="domain" description="BPL/LPL catalytic" evidence="7">
    <location>
        <begin position="71"/>
        <end position="259"/>
    </location>
</feature>
<dbReference type="GO" id="GO:0006355">
    <property type="term" value="P:regulation of DNA-templated transcription"/>
    <property type="evidence" value="ECO:0007669"/>
    <property type="project" value="UniProtKB-UniRule"/>
</dbReference>
<dbReference type="InterPro" id="IPR003142">
    <property type="entry name" value="BPL_C"/>
</dbReference>
<keyword evidence="4 6" id="KW-0092">Biotin</keyword>
<keyword evidence="6" id="KW-0238">DNA-binding</keyword>
<dbReference type="InterPro" id="IPR004408">
    <property type="entry name" value="Biotin_CoA_COase_ligase"/>
</dbReference>
<evidence type="ECO:0000256" key="1">
    <source>
        <dbReference type="ARBA" id="ARBA00022598"/>
    </source>
</evidence>
<dbReference type="Gene3D" id="2.30.30.100">
    <property type="match status" value="1"/>
</dbReference>
<sequence length="328" mass="34922">MPKTTLLPLLADGEFHSGEEFAQALGVSRTAVWKQLQRLTELGLELEAIRGRGYRIRGGLELLDVSSVRRELTPMASQLLQQFDLHSVIDSTNAEALRQAEAGTGAGYVCSAEQQTAGRGRRGRQWVSPFARNLYLSLLWEFEGGAAALEGLSLAVGVAVTQALEDCGLEAAQLKWPNDILHDDAKLGGVLLEMSGDAAGPCAVVLGVGINVAMPASAAGGIDQQWTDLTTANNGVSPGRNRVMAALLNHLLPMVAQFETTGFVPWREAWMQRDAFADSPVILSSGDQRQAGTARGVNERGALQLETSLGVQSIYGGEISMRPAADNA</sequence>
<protein>
    <recommendedName>
        <fullName evidence="6">Bifunctional ligase/repressor BirA</fullName>
    </recommendedName>
    <alternativeName>
        <fullName evidence="6">Biotin operon repressor</fullName>
    </alternativeName>
    <alternativeName>
        <fullName evidence="6">Biotin--[acetyl-CoA-carboxylase] ligase</fullName>
        <ecNumber evidence="6">6.3.4.15</ecNumber>
    </alternativeName>
    <alternativeName>
        <fullName evidence="6">Biotin--protein ligase</fullName>
    </alternativeName>
    <alternativeName>
        <fullName evidence="6">Biotin-[acetyl-CoA carboxylase] synthetase</fullName>
    </alternativeName>
</protein>
<dbReference type="EMBL" id="BMYM01000005">
    <property type="protein sequence ID" value="GHD39254.1"/>
    <property type="molecule type" value="Genomic_DNA"/>
</dbReference>
<organism evidence="8 9">
    <name type="scientific">Parahalioglobus pacificus</name>
    <dbReference type="NCBI Taxonomy" id="930806"/>
    <lineage>
        <taxon>Bacteria</taxon>
        <taxon>Pseudomonadati</taxon>
        <taxon>Pseudomonadota</taxon>
        <taxon>Gammaproteobacteria</taxon>
        <taxon>Cellvibrionales</taxon>
        <taxon>Halieaceae</taxon>
        <taxon>Parahalioglobus</taxon>
    </lineage>
</organism>
<dbReference type="Pfam" id="PF03099">
    <property type="entry name" value="BPL_LplA_LipB"/>
    <property type="match status" value="1"/>
</dbReference>
<keyword evidence="1 6" id="KW-0436">Ligase</keyword>
<dbReference type="Pfam" id="PF08279">
    <property type="entry name" value="HTH_11"/>
    <property type="match status" value="1"/>
</dbReference>
<evidence type="ECO:0000256" key="3">
    <source>
        <dbReference type="ARBA" id="ARBA00022840"/>
    </source>
</evidence>
<name>A0A919CN03_9GAMM</name>
<dbReference type="InterPro" id="IPR013196">
    <property type="entry name" value="HTH_11"/>
</dbReference>
<feature type="DNA-binding region" description="H-T-H motif" evidence="6">
    <location>
        <begin position="18"/>
        <end position="37"/>
    </location>
</feature>
<keyword evidence="6" id="KW-0678">Repressor</keyword>
<dbReference type="InterPro" id="IPR036390">
    <property type="entry name" value="WH_DNA-bd_sf"/>
</dbReference>
<keyword evidence="3 6" id="KW-0067">ATP-binding</keyword>
<comment type="similarity">
    <text evidence="6">Belongs to the biotin--protein ligase family.</text>
</comment>
<dbReference type="Gene3D" id="3.30.930.10">
    <property type="entry name" value="Bira Bifunctional Protein, Domain 2"/>
    <property type="match status" value="1"/>
</dbReference>
<dbReference type="HAMAP" id="MF_00978">
    <property type="entry name" value="Bifunct_BirA"/>
    <property type="match status" value="1"/>
</dbReference>
<reference evidence="8" key="1">
    <citation type="journal article" date="2014" name="Int. J. Syst. Evol. Microbiol.">
        <title>Complete genome sequence of Corynebacterium casei LMG S-19264T (=DSM 44701T), isolated from a smear-ripened cheese.</title>
        <authorList>
            <consortium name="US DOE Joint Genome Institute (JGI-PGF)"/>
            <person name="Walter F."/>
            <person name="Albersmeier A."/>
            <person name="Kalinowski J."/>
            <person name="Ruckert C."/>
        </authorList>
    </citation>
    <scope>NUCLEOTIDE SEQUENCE</scope>
    <source>
        <strain evidence="8">KCTC 23430</strain>
    </source>
</reference>
<dbReference type="PANTHER" id="PTHR12835">
    <property type="entry name" value="BIOTIN PROTEIN LIGASE"/>
    <property type="match status" value="1"/>
</dbReference>